<protein>
    <submittedName>
        <fullName evidence="1">Uncharacterized protein</fullName>
    </submittedName>
</protein>
<comment type="caution">
    <text evidence="1">The sequence shown here is derived from an EMBL/GenBank/DDBJ whole genome shotgun (WGS) entry which is preliminary data.</text>
</comment>
<evidence type="ECO:0000313" key="1">
    <source>
        <dbReference type="EMBL" id="EKD30422.1"/>
    </source>
</evidence>
<gene>
    <name evidence="1" type="ORF">ACD_78C00064G0001</name>
</gene>
<dbReference type="EMBL" id="AMFJ01034064">
    <property type="protein sequence ID" value="EKD30422.1"/>
    <property type="molecule type" value="Genomic_DNA"/>
</dbReference>
<sequence length="158" mass="18122">MMNILFRIYFHNLGYPISQIFFLSFYSSVGIRRPCVCLSLSGCTGSVWKLETIGWRRNSDSDIPQSIYTHTFRGKARRIPSGWEDQLTLIISPSTFNMNGSTVIVPSCCGIQNYFCNFCWIHCSRISRPIIGNHDTGNIWPVQRSLCRPIIIVDCLYI</sequence>
<proteinExistence type="predicted"/>
<reference evidence="1" key="1">
    <citation type="journal article" date="2012" name="Science">
        <title>Fermentation, hydrogen, and sulfur metabolism in multiple uncultivated bacterial phyla.</title>
        <authorList>
            <person name="Wrighton K.C."/>
            <person name="Thomas B.C."/>
            <person name="Sharon I."/>
            <person name="Miller C.S."/>
            <person name="Castelle C.J."/>
            <person name="VerBerkmoes N.C."/>
            <person name="Wilkins M.J."/>
            <person name="Hettich R.L."/>
            <person name="Lipton M.S."/>
            <person name="Williams K.H."/>
            <person name="Long P.E."/>
            <person name="Banfield J.F."/>
        </authorList>
    </citation>
    <scope>NUCLEOTIDE SEQUENCE [LARGE SCALE GENOMIC DNA]</scope>
</reference>
<organism evidence="1">
    <name type="scientific">uncultured bacterium</name>
    <name type="common">gcode 4</name>
    <dbReference type="NCBI Taxonomy" id="1234023"/>
    <lineage>
        <taxon>Bacteria</taxon>
        <taxon>environmental samples</taxon>
    </lineage>
</organism>
<dbReference type="AlphaFoldDB" id="K1XZ29"/>
<accession>K1XZ29</accession>
<name>K1XZ29_9BACT</name>